<feature type="region of interest" description="Disordered" evidence="8">
    <location>
        <begin position="42"/>
        <end position="74"/>
    </location>
</feature>
<dbReference type="GO" id="GO:0016746">
    <property type="term" value="F:acyltransferase activity"/>
    <property type="evidence" value="ECO:0007669"/>
    <property type="project" value="UniProtKB-KW"/>
</dbReference>
<evidence type="ECO:0000256" key="5">
    <source>
        <dbReference type="ARBA" id="ARBA00023315"/>
    </source>
</evidence>
<dbReference type="GO" id="GO:0005576">
    <property type="term" value="C:extracellular region"/>
    <property type="evidence" value="ECO:0007669"/>
    <property type="project" value="TreeGrafter"/>
</dbReference>
<comment type="pathway">
    <text evidence="1 7">Cell wall biogenesis; peptidoglycan biosynthesis.</text>
</comment>
<dbReference type="GO" id="GO:0071555">
    <property type="term" value="P:cell wall organization"/>
    <property type="evidence" value="ECO:0007669"/>
    <property type="project" value="UniProtKB-UniRule"/>
</dbReference>
<evidence type="ECO:0000256" key="2">
    <source>
        <dbReference type="ARBA" id="ARBA00022679"/>
    </source>
</evidence>
<keyword evidence="2" id="KW-0808">Transferase</keyword>
<dbReference type="GO" id="GO:0071972">
    <property type="term" value="F:peptidoglycan L,D-transpeptidase activity"/>
    <property type="evidence" value="ECO:0007669"/>
    <property type="project" value="TreeGrafter"/>
</dbReference>
<evidence type="ECO:0000313" key="11">
    <source>
        <dbReference type="Proteomes" id="UP000051677"/>
    </source>
</evidence>
<protein>
    <recommendedName>
        <fullName evidence="9">L,D-TPase catalytic domain-containing protein</fullName>
    </recommendedName>
</protein>
<keyword evidence="4 7" id="KW-0573">Peptidoglycan synthesis</keyword>
<name>A0A0Q2Q591_MYCGO</name>
<evidence type="ECO:0000256" key="3">
    <source>
        <dbReference type="ARBA" id="ARBA00022960"/>
    </source>
</evidence>
<dbReference type="Pfam" id="PF17964">
    <property type="entry name" value="Big_10"/>
    <property type="match status" value="1"/>
</dbReference>
<evidence type="ECO:0000259" key="9">
    <source>
        <dbReference type="PROSITE" id="PS52029"/>
    </source>
</evidence>
<sequence length="428" mass="45822">MVSTWRAATDTRRGGWRIAVRVIVLAVLIDVAASPAICAAQQRPHTKAPGDAAPAASEPPRGPATVTVNPAPGSHDVDPLTPIFVTARTGVLVAVQMVNETGKVIDGVLTPDNTMWKPAVPLGYGRTYTLKTSGRGTDSTTTTWTSSFSTVVPSGQTAVRLTTTANTPLRDEGTYGVGTVVVARFDQAIPDRAAAERSLRISTNPPVDGAWNWVDNQTAHWRPQRYYPPGTSVTATADLYGKALGEGLYGQDDVQVSFRIGEAHIAIADNATKQVTVYDNGNLVRTMPTSMGMGGSQTIGGRTFSFWTQPGIYTVMDKANPVIMDSSTYGLPINSRLGYRETISYATRISPDGIYLHQLDDTVWAQGNTNVSHGCLNLNAANARWFFSFSQPGDVVEVRNTGGAPLAIGQNGDWSVPWDLWLAGSAQR</sequence>
<dbReference type="UniPathway" id="UPA00219"/>
<dbReference type="PANTHER" id="PTHR30582:SF2">
    <property type="entry name" value="L,D-TRANSPEPTIDASE YCIB-RELATED"/>
    <property type="match status" value="1"/>
</dbReference>
<evidence type="ECO:0000256" key="7">
    <source>
        <dbReference type="PROSITE-ProRule" id="PRU01373"/>
    </source>
</evidence>
<dbReference type="Gene3D" id="2.60.40.3710">
    <property type="match status" value="1"/>
</dbReference>
<dbReference type="Gene3D" id="2.60.40.3780">
    <property type="match status" value="1"/>
</dbReference>
<gene>
    <name evidence="10" type="ORF">AO501_07385</name>
</gene>
<dbReference type="Gene3D" id="2.40.440.10">
    <property type="entry name" value="L,D-transpeptidase catalytic domain-like"/>
    <property type="match status" value="1"/>
</dbReference>
<dbReference type="EMBL" id="LKTM01000387">
    <property type="protein sequence ID" value="KQH75125.1"/>
    <property type="molecule type" value="Genomic_DNA"/>
</dbReference>
<proteinExistence type="predicted"/>
<keyword evidence="5" id="KW-0012">Acyltransferase</keyword>
<dbReference type="AlphaFoldDB" id="A0A0Q2Q591"/>
<dbReference type="PANTHER" id="PTHR30582">
    <property type="entry name" value="L,D-TRANSPEPTIDASE"/>
    <property type="match status" value="1"/>
</dbReference>
<organism evidence="10 11">
    <name type="scientific">Mycobacterium gordonae</name>
    <dbReference type="NCBI Taxonomy" id="1778"/>
    <lineage>
        <taxon>Bacteria</taxon>
        <taxon>Bacillati</taxon>
        <taxon>Actinomycetota</taxon>
        <taxon>Actinomycetes</taxon>
        <taxon>Mycobacteriales</taxon>
        <taxon>Mycobacteriaceae</taxon>
        <taxon>Mycobacterium</taxon>
    </lineage>
</organism>
<keyword evidence="3 7" id="KW-0133">Cell shape</keyword>
<feature type="active site" description="Nucleophile" evidence="7">
    <location>
        <position position="375"/>
    </location>
</feature>
<dbReference type="CDD" id="cd13432">
    <property type="entry name" value="LDT_IgD_like_2"/>
    <property type="match status" value="1"/>
</dbReference>
<dbReference type="Proteomes" id="UP000051677">
    <property type="component" value="Unassembled WGS sequence"/>
</dbReference>
<evidence type="ECO:0000256" key="6">
    <source>
        <dbReference type="ARBA" id="ARBA00023316"/>
    </source>
</evidence>
<comment type="caution">
    <text evidence="10">The sequence shown here is derived from an EMBL/GenBank/DDBJ whole genome shotgun (WGS) entry which is preliminary data.</text>
</comment>
<dbReference type="InterPro" id="IPR038063">
    <property type="entry name" value="Transpep_catalytic_dom"/>
</dbReference>
<feature type="domain" description="L,D-TPase catalytic" evidence="9">
    <location>
        <begin position="264"/>
        <end position="399"/>
    </location>
</feature>
<dbReference type="SUPFAM" id="SSF141523">
    <property type="entry name" value="L,D-transpeptidase catalytic domain-like"/>
    <property type="match status" value="1"/>
</dbReference>
<evidence type="ECO:0000313" key="10">
    <source>
        <dbReference type="EMBL" id="KQH75125.1"/>
    </source>
</evidence>
<dbReference type="GO" id="GO:0018104">
    <property type="term" value="P:peptidoglycan-protein cross-linking"/>
    <property type="evidence" value="ECO:0007669"/>
    <property type="project" value="TreeGrafter"/>
</dbReference>
<dbReference type="Pfam" id="PF03734">
    <property type="entry name" value="YkuD"/>
    <property type="match status" value="1"/>
</dbReference>
<dbReference type="InterPro" id="IPR041280">
    <property type="entry name" value="Big_10"/>
</dbReference>
<dbReference type="CDD" id="cd16913">
    <property type="entry name" value="YkuD_like"/>
    <property type="match status" value="1"/>
</dbReference>
<keyword evidence="6 7" id="KW-0961">Cell wall biogenesis/degradation</keyword>
<dbReference type="GO" id="GO:0008360">
    <property type="term" value="P:regulation of cell shape"/>
    <property type="evidence" value="ECO:0007669"/>
    <property type="project" value="UniProtKB-UniRule"/>
</dbReference>
<accession>A0A0Q2Q591</accession>
<evidence type="ECO:0000256" key="4">
    <source>
        <dbReference type="ARBA" id="ARBA00022984"/>
    </source>
</evidence>
<dbReference type="InterPro" id="IPR005490">
    <property type="entry name" value="LD_TPept_cat_dom"/>
</dbReference>
<reference evidence="10 11" key="1">
    <citation type="submission" date="2015-10" db="EMBL/GenBank/DDBJ databases">
        <title>Mycobacterium gordonae draft genome assembly.</title>
        <authorList>
            <person name="Ustinova V."/>
            <person name="Smirnova T."/>
            <person name="Blagodatskikh K."/>
            <person name="Varlamov D."/>
            <person name="Larionova E."/>
            <person name="Chernousova L."/>
        </authorList>
    </citation>
    <scope>NUCLEOTIDE SEQUENCE [LARGE SCALE GENOMIC DNA]</scope>
    <source>
        <strain evidence="10 11">CTRI 14-8773</strain>
    </source>
</reference>
<dbReference type="InterPro" id="IPR050979">
    <property type="entry name" value="LD-transpeptidase"/>
</dbReference>
<evidence type="ECO:0000256" key="1">
    <source>
        <dbReference type="ARBA" id="ARBA00004752"/>
    </source>
</evidence>
<feature type="active site" description="Proton donor/acceptor" evidence="7">
    <location>
        <position position="357"/>
    </location>
</feature>
<evidence type="ECO:0000256" key="8">
    <source>
        <dbReference type="SAM" id="MobiDB-lite"/>
    </source>
</evidence>
<dbReference type="PROSITE" id="PS52029">
    <property type="entry name" value="LD_TPASE"/>
    <property type="match status" value="1"/>
</dbReference>